<name>A0A3B1BRK4_9ZZZZ</name>
<reference evidence="1" key="1">
    <citation type="submission" date="2018-06" db="EMBL/GenBank/DDBJ databases">
        <authorList>
            <person name="Zhirakovskaya E."/>
        </authorList>
    </citation>
    <scope>NUCLEOTIDE SEQUENCE</scope>
</reference>
<sequence>MHSVTSRLRLSILSLLSLAVLALTSMSAQAVPSFARQTGMSCQSCHTVFPELTAFGRSFKLNGYTMTSLPQIKGKDLSLNKALPISVMLQTGVTHLNKGVSGKQNNSVEFPQAFSIYYAGALTDHMGAFLQATYSQPDGGGFGFDMADFRYANRSSIGDKTLVYGVTLNNMPGMEDVWNTTPTWKYPYAAPDTENGIPGPGSDVLVNSLMGAGLGAYALLDNQWYGMVSFYRTAMQGSGAAAPNITGSINGLAPYVRLAWQKNLSNQGYLEIGTYALRAAYIGGQNVDGQGALGLASASDKYFDLAVDATYQLPMGNSNQFTLHAVYVHEKQTLDSTVASSPNNTLKQTRIDGNYEIGHDGKFTLGYFNTQGSTNATLYSANRTNSPDSAGFIAEADYLPWENTKFSIQYTNYTKFNGASSNYNSAGRNASDNNTLYLNAWWMW</sequence>
<gene>
    <name evidence="1" type="ORF">MNBD_GAMMA24-2609</name>
</gene>
<accession>A0A3B1BRK4</accession>
<evidence type="ECO:0000313" key="1">
    <source>
        <dbReference type="EMBL" id="VAX14098.1"/>
    </source>
</evidence>
<dbReference type="EMBL" id="UOFZ01000156">
    <property type="protein sequence ID" value="VAX14098.1"/>
    <property type="molecule type" value="Genomic_DNA"/>
</dbReference>
<organism evidence="1">
    <name type="scientific">hydrothermal vent metagenome</name>
    <dbReference type="NCBI Taxonomy" id="652676"/>
    <lineage>
        <taxon>unclassified sequences</taxon>
        <taxon>metagenomes</taxon>
        <taxon>ecological metagenomes</taxon>
    </lineage>
</organism>
<protein>
    <submittedName>
        <fullName evidence="1">Cytochrome c</fullName>
    </submittedName>
</protein>
<proteinExistence type="predicted"/>
<dbReference type="AlphaFoldDB" id="A0A3B1BRK4"/>